<evidence type="ECO:0000313" key="3">
    <source>
        <dbReference type="Proteomes" id="UP000266841"/>
    </source>
</evidence>
<dbReference type="AlphaFoldDB" id="K0SD85"/>
<dbReference type="EMBL" id="AGNL01030993">
    <property type="protein sequence ID" value="EJK56602.1"/>
    <property type="molecule type" value="Genomic_DNA"/>
</dbReference>
<organism evidence="2 3">
    <name type="scientific">Thalassiosira oceanica</name>
    <name type="common">Marine diatom</name>
    <dbReference type="NCBI Taxonomy" id="159749"/>
    <lineage>
        <taxon>Eukaryota</taxon>
        <taxon>Sar</taxon>
        <taxon>Stramenopiles</taxon>
        <taxon>Ochrophyta</taxon>
        <taxon>Bacillariophyta</taxon>
        <taxon>Coscinodiscophyceae</taxon>
        <taxon>Thalassiosirophycidae</taxon>
        <taxon>Thalassiosirales</taxon>
        <taxon>Thalassiosiraceae</taxon>
        <taxon>Thalassiosira</taxon>
    </lineage>
</organism>
<dbReference type="Proteomes" id="UP000266841">
    <property type="component" value="Unassembled WGS sequence"/>
</dbReference>
<keyword evidence="1" id="KW-0175">Coiled coil</keyword>
<feature type="coiled-coil region" evidence="1">
    <location>
        <begin position="42"/>
        <end position="87"/>
    </location>
</feature>
<sequence>DEALAALAASFVMRDSQVLQKQQPVASTRSSDGDMLELCKQLNKEIAARTQHETEINRLNERLDLERKMAEARITELREELRRCKKR</sequence>
<comment type="caution">
    <text evidence="2">The sequence shown here is derived from an EMBL/GenBank/DDBJ whole genome shotgun (WGS) entry which is preliminary data.</text>
</comment>
<evidence type="ECO:0000256" key="1">
    <source>
        <dbReference type="SAM" id="Coils"/>
    </source>
</evidence>
<gene>
    <name evidence="2" type="ORF">THAOC_23477</name>
</gene>
<name>K0SD85_THAOC</name>
<evidence type="ECO:0000313" key="2">
    <source>
        <dbReference type="EMBL" id="EJK56602.1"/>
    </source>
</evidence>
<proteinExistence type="predicted"/>
<protein>
    <submittedName>
        <fullName evidence="2">Uncharacterized protein</fullName>
    </submittedName>
</protein>
<reference evidence="2 3" key="1">
    <citation type="journal article" date="2012" name="Genome Biol.">
        <title>Genome and low-iron response of an oceanic diatom adapted to chronic iron limitation.</title>
        <authorList>
            <person name="Lommer M."/>
            <person name="Specht M."/>
            <person name="Roy A.S."/>
            <person name="Kraemer L."/>
            <person name="Andreson R."/>
            <person name="Gutowska M.A."/>
            <person name="Wolf J."/>
            <person name="Bergner S.V."/>
            <person name="Schilhabel M.B."/>
            <person name="Klostermeier U.C."/>
            <person name="Beiko R.G."/>
            <person name="Rosenstiel P."/>
            <person name="Hippler M."/>
            <person name="Laroche J."/>
        </authorList>
    </citation>
    <scope>NUCLEOTIDE SEQUENCE [LARGE SCALE GENOMIC DNA]</scope>
    <source>
        <strain evidence="2 3">CCMP1005</strain>
    </source>
</reference>
<feature type="non-terminal residue" evidence="2">
    <location>
        <position position="1"/>
    </location>
</feature>
<accession>K0SD85</accession>
<keyword evidence="3" id="KW-1185">Reference proteome</keyword>